<dbReference type="InterPro" id="IPR002328">
    <property type="entry name" value="ADH_Zn_CS"/>
</dbReference>
<keyword evidence="3 7" id="KW-0862">Zinc</keyword>
<evidence type="ECO:0000256" key="2">
    <source>
        <dbReference type="ARBA" id="ARBA00022723"/>
    </source>
</evidence>
<dbReference type="Pfam" id="PF00107">
    <property type="entry name" value="ADH_zinc_N"/>
    <property type="match status" value="1"/>
</dbReference>
<proteinExistence type="inferred from homology"/>
<dbReference type="InterPro" id="IPR013149">
    <property type="entry name" value="ADH-like_C"/>
</dbReference>
<dbReference type="InterPro" id="IPR036291">
    <property type="entry name" value="NAD(P)-bd_dom_sf"/>
</dbReference>
<dbReference type="CDD" id="cd05283">
    <property type="entry name" value="CAD1"/>
    <property type="match status" value="1"/>
</dbReference>
<evidence type="ECO:0000256" key="6">
    <source>
        <dbReference type="ARBA" id="ARBA00048262"/>
    </source>
</evidence>
<keyword evidence="4" id="KW-0560">Oxidoreductase</keyword>
<dbReference type="GO" id="GO:0008106">
    <property type="term" value="F:alcohol dehydrogenase (NADP+) activity"/>
    <property type="evidence" value="ECO:0007669"/>
    <property type="project" value="UniProtKB-EC"/>
</dbReference>
<evidence type="ECO:0000256" key="7">
    <source>
        <dbReference type="RuleBase" id="RU361277"/>
    </source>
</evidence>
<evidence type="ECO:0000313" key="9">
    <source>
        <dbReference type="EMBL" id="PJJ63296.1"/>
    </source>
</evidence>
<dbReference type="Gene3D" id="3.40.50.720">
    <property type="entry name" value="NAD(P)-binding Rossmann-like Domain"/>
    <property type="match status" value="1"/>
</dbReference>
<feature type="domain" description="Enoyl reductase (ER)" evidence="8">
    <location>
        <begin position="14"/>
        <end position="340"/>
    </location>
</feature>
<organism evidence="9 10">
    <name type="scientific">Compostimonas suwonensis</name>
    <dbReference type="NCBI Taxonomy" id="1048394"/>
    <lineage>
        <taxon>Bacteria</taxon>
        <taxon>Bacillati</taxon>
        <taxon>Actinomycetota</taxon>
        <taxon>Actinomycetes</taxon>
        <taxon>Micrococcales</taxon>
        <taxon>Microbacteriaceae</taxon>
        <taxon>Compostimonas</taxon>
    </lineage>
</organism>
<dbReference type="GO" id="GO:0008270">
    <property type="term" value="F:zinc ion binding"/>
    <property type="evidence" value="ECO:0007669"/>
    <property type="project" value="InterPro"/>
</dbReference>
<dbReference type="InterPro" id="IPR011032">
    <property type="entry name" value="GroES-like_sf"/>
</dbReference>
<dbReference type="EMBL" id="PGFB01000002">
    <property type="protein sequence ID" value="PJJ63296.1"/>
    <property type="molecule type" value="Genomic_DNA"/>
</dbReference>
<dbReference type="PROSITE" id="PS00059">
    <property type="entry name" value="ADH_ZINC"/>
    <property type="match status" value="1"/>
</dbReference>
<keyword evidence="2 7" id="KW-0479">Metal-binding</keyword>
<evidence type="ECO:0000256" key="3">
    <source>
        <dbReference type="ARBA" id="ARBA00022833"/>
    </source>
</evidence>
<dbReference type="SUPFAM" id="SSF51735">
    <property type="entry name" value="NAD(P)-binding Rossmann-fold domains"/>
    <property type="match status" value="1"/>
</dbReference>
<dbReference type="InterPro" id="IPR047109">
    <property type="entry name" value="CAD-like"/>
</dbReference>
<evidence type="ECO:0000313" key="10">
    <source>
        <dbReference type="Proteomes" id="UP000230161"/>
    </source>
</evidence>
<comment type="similarity">
    <text evidence="7">Belongs to the zinc-containing alcohol dehydrogenase family.</text>
</comment>
<evidence type="ECO:0000256" key="1">
    <source>
        <dbReference type="ARBA" id="ARBA00001947"/>
    </source>
</evidence>
<dbReference type="OrthoDB" id="3567264at2"/>
<accession>A0A2M9BZ02</accession>
<reference evidence="9 10" key="1">
    <citation type="submission" date="2017-11" db="EMBL/GenBank/DDBJ databases">
        <title>Genomic Encyclopedia of Archaeal and Bacterial Type Strains, Phase II (KMG-II): From Individual Species to Whole Genera.</title>
        <authorList>
            <person name="Goeker M."/>
        </authorList>
    </citation>
    <scope>NUCLEOTIDE SEQUENCE [LARGE SCALE GENOMIC DNA]</scope>
    <source>
        <strain evidence="9 10">DSM 25625</strain>
    </source>
</reference>
<name>A0A2M9BZ02_9MICO</name>
<evidence type="ECO:0000259" key="8">
    <source>
        <dbReference type="SMART" id="SM00829"/>
    </source>
</evidence>
<dbReference type="SUPFAM" id="SSF50129">
    <property type="entry name" value="GroES-like"/>
    <property type="match status" value="1"/>
</dbReference>
<dbReference type="SMART" id="SM00829">
    <property type="entry name" value="PKS_ER"/>
    <property type="match status" value="1"/>
</dbReference>
<evidence type="ECO:0000256" key="4">
    <source>
        <dbReference type="ARBA" id="ARBA00023002"/>
    </source>
</evidence>
<dbReference type="Proteomes" id="UP000230161">
    <property type="component" value="Unassembled WGS sequence"/>
</dbReference>
<comment type="catalytic activity">
    <reaction evidence="6">
        <text>a primary alcohol + NADP(+) = an aldehyde + NADPH + H(+)</text>
        <dbReference type="Rhea" id="RHEA:15937"/>
        <dbReference type="ChEBI" id="CHEBI:15378"/>
        <dbReference type="ChEBI" id="CHEBI:15734"/>
        <dbReference type="ChEBI" id="CHEBI:17478"/>
        <dbReference type="ChEBI" id="CHEBI:57783"/>
        <dbReference type="ChEBI" id="CHEBI:58349"/>
        <dbReference type="EC" id="1.1.1.2"/>
    </reaction>
</comment>
<dbReference type="Gene3D" id="3.90.180.10">
    <property type="entry name" value="Medium-chain alcohol dehydrogenases, catalytic domain"/>
    <property type="match status" value="1"/>
</dbReference>
<keyword evidence="10" id="KW-1185">Reference proteome</keyword>
<dbReference type="FunFam" id="3.40.50.720:FF:000022">
    <property type="entry name" value="Cinnamyl alcohol dehydrogenase"/>
    <property type="match status" value="1"/>
</dbReference>
<dbReference type="AlphaFoldDB" id="A0A2M9BZ02"/>
<protein>
    <recommendedName>
        <fullName evidence="5">alcohol dehydrogenase (NADP(+))</fullName>
        <ecNumber evidence="5">1.1.1.2</ecNumber>
    </recommendedName>
</protein>
<evidence type="ECO:0000256" key="5">
    <source>
        <dbReference type="ARBA" id="ARBA00024074"/>
    </source>
</evidence>
<dbReference type="Pfam" id="PF08240">
    <property type="entry name" value="ADH_N"/>
    <property type="match status" value="1"/>
</dbReference>
<dbReference type="PANTHER" id="PTHR42683">
    <property type="entry name" value="ALDEHYDE REDUCTASE"/>
    <property type="match status" value="1"/>
</dbReference>
<comment type="cofactor">
    <cofactor evidence="1 7">
        <name>Zn(2+)</name>
        <dbReference type="ChEBI" id="CHEBI:29105"/>
    </cofactor>
</comment>
<dbReference type="InterPro" id="IPR013154">
    <property type="entry name" value="ADH-like_N"/>
</dbReference>
<comment type="caution">
    <text evidence="9">The sequence shown here is derived from an EMBL/GenBank/DDBJ whole genome shotgun (WGS) entry which is preliminary data.</text>
</comment>
<dbReference type="InterPro" id="IPR020843">
    <property type="entry name" value="ER"/>
</dbReference>
<sequence length="348" mass="37086">MTSTLALSAPHPRAAFEKITIERRVLRADDVLIDVKYAGICHSDIHQVNEDWGPGNFPMVPGHEIAGIVAAVGPDVTKFRVGDRVGVGCYVDSCGHCESCLRGDEQLCLNTPVATYNGREYDGTLTYGGYSRSIVVKDHFVVSIPDTMDLAATAPLLCAGITVYAPLVRFGAAGKNIAIIGMGGLGHVAVKIAHAMGAIVTVLSQSLSKKDDGLAFGADHYYATSDPETFTALAGSFDFILNTVSADIPLNDYLSMIKTNGSFVNIGFPSEPYSLHASAFVLQQRAIVGSNVGGLAETQRMLDFCAEHGIVAEIELIGIDQIEDAYQRVATSRVRYRSVIDIAGTLVA</sequence>
<dbReference type="EC" id="1.1.1.2" evidence="5"/>
<dbReference type="RefSeq" id="WP_100343821.1">
    <property type="nucleotide sequence ID" value="NZ_PGFB01000002.1"/>
</dbReference>
<gene>
    <name evidence="9" type="ORF">CLV54_0958</name>
</gene>